<organism evidence="1">
    <name type="scientific">marine sediment metagenome</name>
    <dbReference type="NCBI Taxonomy" id="412755"/>
    <lineage>
        <taxon>unclassified sequences</taxon>
        <taxon>metagenomes</taxon>
        <taxon>ecological metagenomes</taxon>
    </lineage>
</organism>
<dbReference type="InterPro" id="IPR015943">
    <property type="entry name" value="WD40/YVTN_repeat-like_dom_sf"/>
</dbReference>
<accession>A0A0F9W8S7</accession>
<protein>
    <recommendedName>
        <fullName evidence="2">Sialidase domain-containing protein</fullName>
    </recommendedName>
</protein>
<evidence type="ECO:0008006" key="2">
    <source>
        <dbReference type="Google" id="ProtNLM"/>
    </source>
</evidence>
<dbReference type="Gene3D" id="2.130.10.10">
    <property type="entry name" value="YVTN repeat-like/Quinoprotein amine dehydrogenase"/>
    <property type="match status" value="2"/>
</dbReference>
<dbReference type="SUPFAM" id="SSF110296">
    <property type="entry name" value="Oligoxyloglucan reducing end-specific cellobiohydrolase"/>
    <property type="match status" value="1"/>
</dbReference>
<dbReference type="CDD" id="cd15482">
    <property type="entry name" value="Sialidase_non-viral"/>
    <property type="match status" value="1"/>
</dbReference>
<name>A0A0F9W8S7_9ZZZZ</name>
<sequence length="441" mass="47532">MSRYPFIPPIRRPRLPVFQPVTIAEDLASGYGYRAWVQGRNIEVLSQSGDTDTPRDYATGDFAVARRVEGGKQLFIPSPRRARLLLYIYIGDVTTTAPRVFYTPTPDAGAADITWTENSSGLPSDGTTQAHFHALAQDPTTPDRHWLTLENASFEPELWRNSAILTGVAWTKVLDKAGVESATGKTISSAFLMAAPTLSQTGIVGIAVSFFDGSDELVYFFHSHDQGDTWTAVLLAGGGAVVASIDPPYNAVWGLHDNTRVYCALRDSNSANESQIYRSDDEAHSFSKVDAGSLTQTAIAYELVLPQSANPDDDIVMAYRDTGGLLFISTNAGVDWTDLTPGIGPDWLGVAPNDEAVIVAGLGFQRAKSTDGGDTFDAAAAPRIQIGIPLSKTQYNALGDDAPGIRVYRTTDWVAFTRIESNLLTILGAGSVIPIGITRVR</sequence>
<proteinExistence type="predicted"/>
<comment type="caution">
    <text evidence="1">The sequence shown here is derived from an EMBL/GenBank/DDBJ whole genome shotgun (WGS) entry which is preliminary data.</text>
</comment>
<dbReference type="EMBL" id="LAZR01000206">
    <property type="protein sequence ID" value="KKN82086.1"/>
    <property type="molecule type" value="Genomic_DNA"/>
</dbReference>
<dbReference type="AlphaFoldDB" id="A0A0F9W8S7"/>
<evidence type="ECO:0000313" key="1">
    <source>
        <dbReference type="EMBL" id="KKN82086.1"/>
    </source>
</evidence>
<gene>
    <name evidence="1" type="ORF">LCGC14_0313530</name>
</gene>
<reference evidence="1" key="1">
    <citation type="journal article" date="2015" name="Nature">
        <title>Complex archaea that bridge the gap between prokaryotes and eukaryotes.</title>
        <authorList>
            <person name="Spang A."/>
            <person name="Saw J.H."/>
            <person name="Jorgensen S.L."/>
            <person name="Zaremba-Niedzwiedzka K."/>
            <person name="Martijn J."/>
            <person name="Lind A.E."/>
            <person name="van Eijk R."/>
            <person name="Schleper C."/>
            <person name="Guy L."/>
            <person name="Ettema T.J."/>
        </authorList>
    </citation>
    <scope>NUCLEOTIDE SEQUENCE</scope>
</reference>